<dbReference type="SUPFAM" id="SSF51735">
    <property type="entry name" value="NAD(P)-binding Rossmann-fold domains"/>
    <property type="match status" value="1"/>
</dbReference>
<comment type="caution">
    <text evidence="1">The sequence shown here is derived from an EMBL/GenBank/DDBJ whole genome shotgun (WGS) entry which is preliminary data.</text>
</comment>
<evidence type="ECO:0000313" key="2">
    <source>
        <dbReference type="Proteomes" id="UP001595556"/>
    </source>
</evidence>
<name>A0ABV7H766_9BURK</name>
<dbReference type="InterPro" id="IPR052184">
    <property type="entry name" value="SDR_enzymes"/>
</dbReference>
<reference evidence="2" key="1">
    <citation type="journal article" date="2019" name="Int. J. Syst. Evol. Microbiol.">
        <title>The Global Catalogue of Microorganisms (GCM) 10K type strain sequencing project: providing services to taxonomists for standard genome sequencing and annotation.</title>
        <authorList>
            <consortium name="The Broad Institute Genomics Platform"/>
            <consortium name="The Broad Institute Genome Sequencing Center for Infectious Disease"/>
            <person name="Wu L."/>
            <person name="Ma J."/>
        </authorList>
    </citation>
    <scope>NUCLEOTIDE SEQUENCE [LARGE SCALE GENOMIC DNA]</scope>
    <source>
        <strain evidence="2">KCTC 52168</strain>
    </source>
</reference>
<evidence type="ECO:0000313" key="1">
    <source>
        <dbReference type="EMBL" id="MFC3148538.1"/>
    </source>
</evidence>
<gene>
    <name evidence="1" type="ORF">ACFOEN_12975</name>
</gene>
<organism evidence="1 2">
    <name type="scientific">Piscinibacterium candidicorallinum</name>
    <dbReference type="NCBI Taxonomy" id="1793872"/>
    <lineage>
        <taxon>Bacteria</taxon>
        <taxon>Pseudomonadati</taxon>
        <taxon>Pseudomonadota</taxon>
        <taxon>Betaproteobacteria</taxon>
        <taxon>Burkholderiales</taxon>
        <taxon>Piscinibacterium</taxon>
    </lineage>
</organism>
<dbReference type="Gene3D" id="3.40.50.720">
    <property type="entry name" value="NAD(P)-binding Rossmann-like Domain"/>
    <property type="match status" value="1"/>
</dbReference>
<dbReference type="PANTHER" id="PTHR45458:SF1">
    <property type="entry name" value="SHORT CHAIN DEHYDROGENASE"/>
    <property type="match status" value="1"/>
</dbReference>
<protein>
    <submittedName>
        <fullName evidence="1">SDR family oxidoreductase</fullName>
    </submittedName>
</protein>
<dbReference type="RefSeq" id="WP_377304591.1">
    <property type="nucleotide sequence ID" value="NZ_CP180191.1"/>
</dbReference>
<dbReference type="InterPro" id="IPR036291">
    <property type="entry name" value="NAD(P)-bd_dom_sf"/>
</dbReference>
<proteinExistence type="predicted"/>
<dbReference type="NCBIfam" id="NF005403">
    <property type="entry name" value="PRK06953.1"/>
    <property type="match status" value="1"/>
</dbReference>
<accession>A0ABV7H766</accession>
<dbReference type="PRINTS" id="PR00081">
    <property type="entry name" value="GDHRDH"/>
</dbReference>
<dbReference type="InterPro" id="IPR002347">
    <property type="entry name" value="SDR_fam"/>
</dbReference>
<dbReference type="Proteomes" id="UP001595556">
    <property type="component" value="Unassembled WGS sequence"/>
</dbReference>
<dbReference type="Pfam" id="PF00106">
    <property type="entry name" value="adh_short"/>
    <property type="match status" value="1"/>
</dbReference>
<dbReference type="CDD" id="cd05325">
    <property type="entry name" value="carb_red_sniffer_like_SDR_c"/>
    <property type="match status" value="1"/>
</dbReference>
<dbReference type="PANTHER" id="PTHR45458">
    <property type="entry name" value="SHORT-CHAIN DEHYDROGENASE/REDUCTASE SDR"/>
    <property type="match status" value="1"/>
</dbReference>
<keyword evidence="2" id="KW-1185">Reference proteome</keyword>
<dbReference type="EMBL" id="JBHRTI010000007">
    <property type="protein sequence ID" value="MFC3148538.1"/>
    <property type="molecule type" value="Genomic_DNA"/>
</dbReference>
<sequence length="223" mass="23336">MKSVLIVGASRGIGLEFATQYAANNWNVFATARDEAGLGRLRALGADALMLDVTDPAAPARLAERVAGKDLDLAIINAGTFGPRLAAPDAPAMDDFDAVMHTNVFGPMQMLLPMAQGLKDGGKLAVLSSKMGSKGARTSAGGWVYRASKAAVNSVVKDASIILASRSITCAAFHPGWVKTDMGGADADLTVQESVSSLRHTFLQLAAEHNGGFFDYDGTPIPW</sequence>